<sequence>MRAPRHWSRPPDSPGWQARTLAPLGWLYARETARRTGGARPRAPVPVICIGNLSAGGTGKTPAAIALAQHLSDTGHRVQFLSRGHGGRLAGPAQVDPARHTSADVGDEPLLLSAFGPAWVARDRLEGARAAARAGAEVVLMDDGFQSATLAPDLSILIVDAATGFGNGRVIPAGPLREPVAAGLARADAVLSVGAPEAQAGFDAAWPAAGALPRLRGRIAPLQTGMDWSDLRVVAFAGIGRPEKFFATLRDMGARIAAAHALGDHEPIAPALFQRLLQEARQAHAQLVTTEKDAVRLSPQERREVLVLPVRMTVADWAPLAPLLTGMLADRRG</sequence>
<dbReference type="NCBIfam" id="TIGR00682">
    <property type="entry name" value="lpxK"/>
    <property type="match status" value="1"/>
</dbReference>
<comment type="caution">
    <text evidence="14">The sequence shown here is derived from an EMBL/GenBank/DDBJ whole genome shotgun (WGS) entry which is preliminary data.</text>
</comment>
<reference evidence="14 15" key="1">
    <citation type="submission" date="2018-11" db="EMBL/GenBank/DDBJ databases">
        <title>Mesobaculum littorinae gen. nov., sp. nov., isolated from Littorina scabra that represents a novel genus of the order Rhodobacteraceae.</title>
        <authorList>
            <person name="Li F."/>
        </authorList>
    </citation>
    <scope>NUCLEOTIDE SEQUENCE [LARGE SCALE GENOMIC DNA]</scope>
    <source>
        <strain evidence="14 15">M0103</strain>
    </source>
</reference>
<name>A0A438AHB7_9RHOB</name>
<dbReference type="RefSeq" id="WP_127906733.1">
    <property type="nucleotide sequence ID" value="NZ_RQXX01000003.1"/>
</dbReference>
<keyword evidence="10 13" id="KW-0067">ATP-binding</keyword>
<evidence type="ECO:0000256" key="6">
    <source>
        <dbReference type="ARBA" id="ARBA00022556"/>
    </source>
</evidence>
<evidence type="ECO:0000256" key="3">
    <source>
        <dbReference type="ARBA" id="ARBA00012071"/>
    </source>
</evidence>
<evidence type="ECO:0000256" key="9">
    <source>
        <dbReference type="ARBA" id="ARBA00022777"/>
    </source>
</evidence>
<evidence type="ECO:0000256" key="2">
    <source>
        <dbReference type="ARBA" id="ARBA00004870"/>
    </source>
</evidence>
<dbReference type="InterPro" id="IPR003758">
    <property type="entry name" value="LpxK"/>
</dbReference>
<dbReference type="GO" id="GO:0009245">
    <property type="term" value="P:lipid A biosynthetic process"/>
    <property type="evidence" value="ECO:0007669"/>
    <property type="project" value="UniProtKB-UniRule"/>
</dbReference>
<keyword evidence="15" id="KW-1185">Reference proteome</keyword>
<keyword evidence="5 13" id="KW-0444">Lipid biosynthesis</keyword>
<keyword evidence="6 13" id="KW-0441">Lipid A biosynthesis</keyword>
<dbReference type="SUPFAM" id="SSF52540">
    <property type="entry name" value="P-loop containing nucleoside triphosphate hydrolases"/>
    <property type="match status" value="1"/>
</dbReference>
<dbReference type="GO" id="GO:0005524">
    <property type="term" value="F:ATP binding"/>
    <property type="evidence" value="ECO:0007669"/>
    <property type="project" value="UniProtKB-UniRule"/>
</dbReference>
<dbReference type="OrthoDB" id="9766423at2"/>
<evidence type="ECO:0000256" key="5">
    <source>
        <dbReference type="ARBA" id="ARBA00022516"/>
    </source>
</evidence>
<dbReference type="InterPro" id="IPR027417">
    <property type="entry name" value="P-loop_NTPase"/>
</dbReference>
<dbReference type="UniPathway" id="UPA00359">
    <property type="reaction ID" value="UER00482"/>
</dbReference>
<keyword evidence="8 13" id="KW-0547">Nucleotide-binding</keyword>
<keyword evidence="11 13" id="KW-0443">Lipid metabolism</keyword>
<proteinExistence type="inferred from homology"/>
<comment type="pathway">
    <text evidence="2 13">Glycolipid biosynthesis; lipid IV(A) biosynthesis; lipid IV(A) from (3R)-3-hydroxytetradecanoyl-[acyl-carrier-protein] and UDP-N-acetyl-alpha-D-glucosamine: step 6/6.</text>
</comment>
<dbReference type="AlphaFoldDB" id="A0A438AHB7"/>
<protein>
    <recommendedName>
        <fullName evidence="4 13">Tetraacyldisaccharide 4'-kinase</fullName>
        <ecNumber evidence="3 13">2.7.1.130</ecNumber>
    </recommendedName>
    <alternativeName>
        <fullName evidence="12 13">Lipid A 4'-kinase</fullName>
    </alternativeName>
</protein>
<evidence type="ECO:0000256" key="1">
    <source>
        <dbReference type="ARBA" id="ARBA00002274"/>
    </source>
</evidence>
<accession>A0A438AHB7</accession>
<dbReference type="EC" id="2.7.1.130" evidence="3 13"/>
<keyword evidence="7 13" id="KW-0808">Transferase</keyword>
<gene>
    <name evidence="13" type="primary">lpxK</name>
    <name evidence="14" type="ORF">EKE94_11440</name>
</gene>
<comment type="function">
    <text evidence="1 13">Transfers the gamma-phosphate of ATP to the 4'-position of a tetraacyldisaccharide 1-phosphate intermediate (termed DS-1-P) to form tetraacyldisaccharide 1,4'-bis-phosphate (lipid IVA).</text>
</comment>
<dbReference type="Pfam" id="PF02606">
    <property type="entry name" value="LpxK"/>
    <property type="match status" value="1"/>
</dbReference>
<comment type="similarity">
    <text evidence="13">Belongs to the LpxK family.</text>
</comment>
<dbReference type="GO" id="GO:0005886">
    <property type="term" value="C:plasma membrane"/>
    <property type="evidence" value="ECO:0007669"/>
    <property type="project" value="TreeGrafter"/>
</dbReference>
<evidence type="ECO:0000256" key="4">
    <source>
        <dbReference type="ARBA" id="ARBA00016436"/>
    </source>
</evidence>
<dbReference type="PANTHER" id="PTHR42724">
    <property type="entry name" value="TETRAACYLDISACCHARIDE 4'-KINASE"/>
    <property type="match status" value="1"/>
</dbReference>
<evidence type="ECO:0000256" key="8">
    <source>
        <dbReference type="ARBA" id="ARBA00022741"/>
    </source>
</evidence>
<dbReference type="PANTHER" id="PTHR42724:SF1">
    <property type="entry name" value="TETRAACYLDISACCHARIDE 4'-KINASE, MITOCHONDRIAL-RELATED"/>
    <property type="match status" value="1"/>
</dbReference>
<evidence type="ECO:0000313" key="15">
    <source>
        <dbReference type="Proteomes" id="UP000285908"/>
    </source>
</evidence>
<organism evidence="14 15">
    <name type="scientific">Mesobaculum littorinae</name>
    <dbReference type="NCBI Taxonomy" id="2486419"/>
    <lineage>
        <taxon>Bacteria</taxon>
        <taxon>Pseudomonadati</taxon>
        <taxon>Pseudomonadota</taxon>
        <taxon>Alphaproteobacteria</taxon>
        <taxon>Rhodobacterales</taxon>
        <taxon>Roseobacteraceae</taxon>
        <taxon>Mesobaculum</taxon>
    </lineage>
</organism>
<keyword evidence="9 13" id="KW-0418">Kinase</keyword>
<dbReference type="HAMAP" id="MF_00409">
    <property type="entry name" value="LpxK"/>
    <property type="match status" value="1"/>
</dbReference>
<dbReference type="EMBL" id="RQXX01000003">
    <property type="protein sequence ID" value="RVV98068.1"/>
    <property type="molecule type" value="Genomic_DNA"/>
</dbReference>
<comment type="catalytic activity">
    <reaction evidence="13">
        <text>a lipid A disaccharide + ATP = a lipid IVA + ADP + H(+)</text>
        <dbReference type="Rhea" id="RHEA:67840"/>
        <dbReference type="ChEBI" id="CHEBI:15378"/>
        <dbReference type="ChEBI" id="CHEBI:30616"/>
        <dbReference type="ChEBI" id="CHEBI:176343"/>
        <dbReference type="ChEBI" id="CHEBI:176425"/>
        <dbReference type="ChEBI" id="CHEBI:456216"/>
        <dbReference type="EC" id="2.7.1.130"/>
    </reaction>
</comment>
<evidence type="ECO:0000313" key="14">
    <source>
        <dbReference type="EMBL" id="RVV98068.1"/>
    </source>
</evidence>
<evidence type="ECO:0000256" key="10">
    <source>
        <dbReference type="ARBA" id="ARBA00022840"/>
    </source>
</evidence>
<dbReference type="GO" id="GO:0009244">
    <property type="term" value="P:lipopolysaccharide core region biosynthetic process"/>
    <property type="evidence" value="ECO:0007669"/>
    <property type="project" value="TreeGrafter"/>
</dbReference>
<evidence type="ECO:0000256" key="13">
    <source>
        <dbReference type="HAMAP-Rule" id="MF_00409"/>
    </source>
</evidence>
<evidence type="ECO:0000256" key="7">
    <source>
        <dbReference type="ARBA" id="ARBA00022679"/>
    </source>
</evidence>
<evidence type="ECO:0000256" key="12">
    <source>
        <dbReference type="ARBA" id="ARBA00029757"/>
    </source>
</evidence>
<dbReference type="Proteomes" id="UP000285908">
    <property type="component" value="Unassembled WGS sequence"/>
</dbReference>
<feature type="binding site" evidence="13">
    <location>
        <begin position="54"/>
        <end position="61"/>
    </location>
    <ligand>
        <name>ATP</name>
        <dbReference type="ChEBI" id="CHEBI:30616"/>
    </ligand>
</feature>
<dbReference type="GO" id="GO:0009029">
    <property type="term" value="F:lipid-A 4'-kinase activity"/>
    <property type="evidence" value="ECO:0007669"/>
    <property type="project" value="UniProtKB-UniRule"/>
</dbReference>
<evidence type="ECO:0000256" key="11">
    <source>
        <dbReference type="ARBA" id="ARBA00023098"/>
    </source>
</evidence>